<dbReference type="AlphaFoldDB" id="A0A9W4E1U8"/>
<feature type="compositionally biased region" description="Basic residues" evidence="1">
    <location>
        <begin position="444"/>
        <end position="464"/>
    </location>
</feature>
<sequence length="584" mass="67591">MDLQSPHMRVLPQVLPCSSSQECGGEARGRVVRPRSPGRPPDTPAHRARGRRHRPGRGLADRLRPLGRRRRRQGAPAAYGHRLALQGHPEPQLLARRTGLVRARLRPARPAGPPAGRLLRHRPAAVQHPLRPPAPGRHRPRHRRRGHPPLPGLRPPHRDHPGRAQRRPLVRGLVQRRRPARRRRRRAQLDPARRRHRHRRRGCQTHRRLLDPRQTGPHHPGRLLPLCRRVRAHPRRRTRRHEPLHGTDLRQPHRRHADHRRRHRPRGLRRPRTRHLLGAARRRLRQLRRRHRTALPHPPRSRRRHRLPDLALEPGRRRDHRLAELGSRPARPPLVGAGHSLLPRRLADRRSSHAVHRFALRPVRRRRPPRRRRRRPRLLRLPAPAHLPGGDVLLRGLLGAVRRPVPPGTRGAPVARHVHRPLRLLRHRPAGRRRQRPALPGRAAGRRVRWRRGKHRADRARRGRQPGLPHGDRLQPPRLALPCPIPGVRRPVHDRLAGHHAQRDAPLRLGRRLPELHRPHPRRLAHRLLRAERRQARRPQAHPRPAAAVRLPAGPVSARAPSGTRSRRARTAGTRLDGAGPDGR</sequence>
<feature type="region of interest" description="Disordered" evidence="1">
    <location>
        <begin position="1"/>
        <end position="90"/>
    </location>
</feature>
<comment type="caution">
    <text evidence="2">The sequence shown here is derived from an EMBL/GenBank/DDBJ whole genome shotgun (WGS) entry which is preliminary data.</text>
</comment>
<feature type="compositionally biased region" description="Basic residues" evidence="1">
    <location>
        <begin position="252"/>
        <end position="306"/>
    </location>
</feature>
<evidence type="ECO:0000313" key="3">
    <source>
        <dbReference type="Proteomes" id="UP001153328"/>
    </source>
</evidence>
<feature type="region of interest" description="Disordered" evidence="1">
    <location>
        <begin position="431"/>
        <end position="481"/>
    </location>
</feature>
<feature type="compositionally biased region" description="Basic residues" evidence="1">
    <location>
        <begin position="193"/>
        <end position="207"/>
    </location>
</feature>
<feature type="region of interest" description="Disordered" evidence="1">
    <location>
        <begin position="105"/>
        <end position="318"/>
    </location>
</feature>
<feature type="region of interest" description="Disordered" evidence="1">
    <location>
        <begin position="533"/>
        <end position="584"/>
    </location>
</feature>
<keyword evidence="3" id="KW-1185">Reference proteome</keyword>
<dbReference type="Proteomes" id="UP001153328">
    <property type="component" value="Unassembled WGS sequence"/>
</dbReference>
<organism evidence="2 3">
    <name type="scientific">Actinacidiphila bryophytorum</name>
    <dbReference type="NCBI Taxonomy" id="1436133"/>
    <lineage>
        <taxon>Bacteria</taxon>
        <taxon>Bacillati</taxon>
        <taxon>Actinomycetota</taxon>
        <taxon>Actinomycetes</taxon>
        <taxon>Kitasatosporales</taxon>
        <taxon>Streptomycetaceae</taxon>
        <taxon>Actinacidiphila</taxon>
    </lineage>
</organism>
<evidence type="ECO:0000313" key="2">
    <source>
        <dbReference type="EMBL" id="CAG7616816.1"/>
    </source>
</evidence>
<gene>
    <name evidence="2" type="ORF">SBRY_110229</name>
</gene>
<accession>A0A9W4E1U8</accession>
<feature type="compositionally biased region" description="Basic residues" evidence="1">
    <location>
        <begin position="228"/>
        <end position="240"/>
    </location>
</feature>
<reference evidence="2" key="1">
    <citation type="submission" date="2021-06" db="EMBL/GenBank/DDBJ databases">
        <authorList>
            <person name="Arsene-Ploetze F."/>
        </authorList>
    </citation>
    <scope>NUCLEOTIDE SEQUENCE</scope>
    <source>
        <strain evidence="2">SBRY1</strain>
    </source>
</reference>
<protein>
    <submittedName>
        <fullName evidence="2">Uncharacterized protein</fullName>
    </submittedName>
</protein>
<dbReference type="EMBL" id="CAJVAX010000003">
    <property type="protein sequence ID" value="CAG7616816.1"/>
    <property type="molecule type" value="Genomic_DNA"/>
</dbReference>
<name>A0A9W4E1U8_9ACTN</name>
<proteinExistence type="predicted"/>
<evidence type="ECO:0000256" key="1">
    <source>
        <dbReference type="SAM" id="MobiDB-lite"/>
    </source>
</evidence>
<feature type="compositionally biased region" description="Basic residues" evidence="1">
    <location>
        <begin position="136"/>
        <end position="147"/>
    </location>
</feature>
<feature type="compositionally biased region" description="Basic residues" evidence="1">
    <location>
        <begin position="46"/>
        <end position="56"/>
    </location>
</feature>
<feature type="compositionally biased region" description="Basic and acidic residues" evidence="1">
    <location>
        <begin position="241"/>
        <end position="251"/>
    </location>
</feature>
<feature type="compositionally biased region" description="Basic residues" evidence="1">
    <location>
        <begin position="163"/>
        <end position="186"/>
    </location>
</feature>